<dbReference type="Proteomes" id="UP001501337">
    <property type="component" value="Unassembled WGS sequence"/>
</dbReference>
<keyword evidence="2" id="KW-1185">Reference proteome</keyword>
<name>A0ABP7PZ77_9GAMM</name>
<protein>
    <submittedName>
        <fullName evidence="1">Uncharacterized protein</fullName>
    </submittedName>
</protein>
<reference evidence="2" key="1">
    <citation type="journal article" date="2019" name="Int. J. Syst. Evol. Microbiol.">
        <title>The Global Catalogue of Microorganisms (GCM) 10K type strain sequencing project: providing services to taxonomists for standard genome sequencing and annotation.</title>
        <authorList>
            <consortium name="The Broad Institute Genomics Platform"/>
            <consortium name="The Broad Institute Genome Sequencing Center for Infectious Disease"/>
            <person name="Wu L."/>
            <person name="Ma J."/>
        </authorList>
    </citation>
    <scope>NUCLEOTIDE SEQUENCE [LARGE SCALE GENOMIC DNA]</scope>
    <source>
        <strain evidence="2">JCM 17555</strain>
    </source>
</reference>
<organism evidence="1 2">
    <name type="scientific">Allohahella marinimesophila</name>
    <dbReference type="NCBI Taxonomy" id="1054972"/>
    <lineage>
        <taxon>Bacteria</taxon>
        <taxon>Pseudomonadati</taxon>
        <taxon>Pseudomonadota</taxon>
        <taxon>Gammaproteobacteria</taxon>
        <taxon>Oceanospirillales</taxon>
        <taxon>Hahellaceae</taxon>
        <taxon>Allohahella</taxon>
    </lineage>
</organism>
<evidence type="ECO:0000313" key="2">
    <source>
        <dbReference type="Proteomes" id="UP001501337"/>
    </source>
</evidence>
<dbReference type="EMBL" id="BAABBO010000017">
    <property type="protein sequence ID" value="GAA3973667.1"/>
    <property type="molecule type" value="Genomic_DNA"/>
</dbReference>
<comment type="caution">
    <text evidence="1">The sequence shown here is derived from an EMBL/GenBank/DDBJ whole genome shotgun (WGS) entry which is preliminary data.</text>
</comment>
<gene>
    <name evidence="1" type="ORF">GCM10022278_33480</name>
</gene>
<dbReference type="RefSeq" id="WP_344808525.1">
    <property type="nucleotide sequence ID" value="NZ_BAABBO010000017.1"/>
</dbReference>
<proteinExistence type="predicted"/>
<sequence length="80" mass="8770">MTLMVAFKHEEPEASPQILAEEAFDLARAGQWHRDEPTFSLNTAEAVFDGELVLLPVAGCASIDELKPIARCPLIRYAAS</sequence>
<accession>A0ABP7PZ77</accession>
<evidence type="ECO:0000313" key="1">
    <source>
        <dbReference type="EMBL" id="GAA3973667.1"/>
    </source>
</evidence>